<name>D3VPU9_MYCAA</name>
<dbReference type="NCBIfam" id="NF045997">
    <property type="entry name" value="Mbov0119_fam"/>
    <property type="match status" value="1"/>
</dbReference>
<dbReference type="AlphaFoldDB" id="D3VPU9"/>
<dbReference type="PROSITE" id="PS51257">
    <property type="entry name" value="PROKAR_LIPOPROTEIN"/>
    <property type="match status" value="1"/>
</dbReference>
<dbReference type="KEGG" id="mal:MAGa1170"/>
<dbReference type="Proteomes" id="UP000006902">
    <property type="component" value="Chromosome"/>
</dbReference>
<dbReference type="EMBL" id="FP671138">
    <property type="protein sequence ID" value="CBH40348.1"/>
    <property type="molecule type" value="Genomic_DNA"/>
</dbReference>
<proteinExistence type="predicted"/>
<dbReference type="RefSeq" id="WP_013021776.1">
    <property type="nucleotide sequence ID" value="NC_013948.1"/>
</dbReference>
<dbReference type="SUPFAM" id="SSF54001">
    <property type="entry name" value="Cysteine proteinases"/>
    <property type="match status" value="1"/>
</dbReference>
<organism evidence="1 2">
    <name type="scientific">Mycoplasmopsis agalactiae</name>
    <name type="common">Mycoplasma agalactiae</name>
    <dbReference type="NCBI Taxonomy" id="2110"/>
    <lineage>
        <taxon>Bacteria</taxon>
        <taxon>Bacillati</taxon>
        <taxon>Mycoplasmatota</taxon>
        <taxon>Mycoplasmoidales</taxon>
        <taxon>Metamycoplasmataceae</taxon>
        <taxon>Mycoplasmopsis</taxon>
    </lineage>
</organism>
<evidence type="ECO:0000313" key="2">
    <source>
        <dbReference type="Proteomes" id="UP000006902"/>
    </source>
</evidence>
<protein>
    <recommendedName>
        <fullName evidence="3">Lipoprotein</fullName>
    </recommendedName>
</protein>
<evidence type="ECO:0000313" key="1">
    <source>
        <dbReference type="EMBL" id="CBH40348.1"/>
    </source>
</evidence>
<evidence type="ECO:0008006" key="3">
    <source>
        <dbReference type="Google" id="ProtNLM"/>
    </source>
</evidence>
<gene>
    <name evidence="1" type="ordered locus">MAGa1170</name>
</gene>
<reference evidence="2" key="1">
    <citation type="journal article" date="2010" name="BMC Genomics">
        <title>Comparative genomic and proteomic analyses of two Mycoplasma agalactiae strains: clues to the macro- and micro-events that are shaping mycoplasma diversity.</title>
        <authorList>
            <person name="Nouvel L.X."/>
            <person name="Sirand-Pugnet P."/>
            <person name="Marenda M.S."/>
            <person name="Sagne E."/>
            <person name="Barbe V."/>
            <person name="Mangenot S."/>
            <person name="Schenowitz C."/>
            <person name="Jacob D."/>
            <person name="Barre A."/>
            <person name="Claverol S."/>
            <person name="Blanchard A."/>
            <person name="Citti C."/>
        </authorList>
    </citation>
    <scope>NUCLEOTIDE SEQUENCE [LARGE SCALE GENOMIC DNA]</scope>
    <source>
        <strain evidence="2">5632</strain>
    </source>
</reference>
<dbReference type="OrthoDB" id="393609at2"/>
<sequence length="643" mass="75110">MSKKWNKMLAFSPVLIAPGFLTSCIDLVINKDLVSNKSNKKANIITTDKPIFNFAKSGVEDVKVEDILYTFGSIKDEVQGNKVQLSSQQLKNGFWTKSIPAKNKELINNENADLRKLWLELVEIFENQNSDKTTLAQKLDEYINLFKHNKLYLTILTNWINLQNDSANFIAQSHGNTIHYDKNKIHFGYFAENFLTKEDGWEKFKEFCLAYTGDKTNIQNYNYAKWIVNETKTFLAILDKNKDLAFNPVNEGYMPDLKELDFIKKAPTDKIRNLRIKLIADGGFYLNKADESKNDLDKFNESEKFIYSDYTDLHTENISKFADIVKAKKLSLKEEEWALGYSSFKTTEALGPWGYFAYPANSQGHTNFFTYNYSLEGITGQDYLSKVIYANSLVYRHKREEWKELKEYVLSTIPYLISKNYTEEQKLRSLHNFITWKINYDVEALNEEIRTGNINLSMRNPGVLSKVKEYEEKIKGVCETYARLLTLYGLFLNIDIGYQTGDVFRYRYDESSDKFVKLEAKEPHAWNVYRSKDDGKLRYIDLTWDDAQDDDSYTTVFNSSNILPFTYTYFNKEWEEFSALHSNIKGSFVLESPIIYNKSNQKFTIRSIDKYQYLASEFHKLVKSKEGYIEPPALNKIYDETKY</sequence>
<dbReference type="InterPro" id="IPR038765">
    <property type="entry name" value="Papain-like_cys_pep_sf"/>
</dbReference>
<dbReference type="eggNOG" id="ENOG5032F4N">
    <property type="taxonomic scope" value="Bacteria"/>
</dbReference>
<accession>D3VPU9</accession>